<protein>
    <submittedName>
        <fullName evidence="1">Uncharacterized protein</fullName>
    </submittedName>
</protein>
<dbReference type="Proteomes" id="UP000536685">
    <property type="component" value="Unassembled WGS sequence"/>
</dbReference>
<dbReference type="AlphaFoldDB" id="A0A841AHK5"/>
<reference evidence="1 2" key="1">
    <citation type="submission" date="2020-08" db="EMBL/GenBank/DDBJ databases">
        <title>Sequencing the genomes of 1000 actinobacteria strains.</title>
        <authorList>
            <person name="Klenk H.-P."/>
        </authorList>
    </citation>
    <scope>NUCLEOTIDE SEQUENCE [LARGE SCALE GENOMIC DNA]</scope>
    <source>
        <strain evidence="1 2">DSM 105784</strain>
    </source>
</reference>
<sequence length="214" mass="23825">MFVSEKPKARTEDEYRYAITRWETSFRQAWPGAVELFVRHSLPPNEISITNKTQTFLHDVEVRLHLEGSITTLVPEYAVNDEPTWADLKLPEPPREWGPVKIDLRERFGGANYAALLPGEYSPSRAFLASKTSWANGGSVDVTVSAGDLRPKALFESDDGGSILIVSEQASGLVHGTWDATIRGYNQIFSGGLDVEITESTDLTTLMRSFLYLS</sequence>
<accession>A0A841AHK5</accession>
<organism evidence="1 2">
    <name type="scientific">Conyzicola lurida</name>
    <dbReference type="NCBI Taxonomy" id="1172621"/>
    <lineage>
        <taxon>Bacteria</taxon>
        <taxon>Bacillati</taxon>
        <taxon>Actinomycetota</taxon>
        <taxon>Actinomycetes</taxon>
        <taxon>Micrococcales</taxon>
        <taxon>Microbacteriaceae</taxon>
        <taxon>Conyzicola</taxon>
    </lineage>
</organism>
<name>A0A841AHK5_9MICO</name>
<comment type="caution">
    <text evidence="1">The sequence shown here is derived from an EMBL/GenBank/DDBJ whole genome shotgun (WGS) entry which is preliminary data.</text>
</comment>
<gene>
    <name evidence="1" type="ORF">HD599_001643</name>
</gene>
<dbReference type="RefSeq" id="WP_184235857.1">
    <property type="nucleotide sequence ID" value="NZ_JACHMJ010000001.1"/>
</dbReference>
<keyword evidence="2" id="KW-1185">Reference proteome</keyword>
<proteinExistence type="predicted"/>
<evidence type="ECO:0000313" key="1">
    <source>
        <dbReference type="EMBL" id="MBB5843320.1"/>
    </source>
</evidence>
<evidence type="ECO:0000313" key="2">
    <source>
        <dbReference type="Proteomes" id="UP000536685"/>
    </source>
</evidence>
<dbReference type="EMBL" id="JACHMJ010000001">
    <property type="protein sequence ID" value="MBB5843320.1"/>
    <property type="molecule type" value="Genomic_DNA"/>
</dbReference>